<feature type="domain" description="Phosphoribosyltransferase" evidence="1">
    <location>
        <begin position="32"/>
        <end position="182"/>
    </location>
</feature>
<evidence type="ECO:0000313" key="2">
    <source>
        <dbReference type="EMBL" id="MBL6448767.1"/>
    </source>
</evidence>
<dbReference type="EMBL" id="JAEUGD010000065">
    <property type="protein sequence ID" value="MBL6448767.1"/>
    <property type="molecule type" value="Genomic_DNA"/>
</dbReference>
<dbReference type="InterPro" id="IPR029057">
    <property type="entry name" value="PRTase-like"/>
</dbReference>
<dbReference type="Pfam" id="PF00156">
    <property type="entry name" value="Pribosyltran"/>
    <property type="match status" value="1"/>
</dbReference>
<dbReference type="RefSeq" id="WP_202858307.1">
    <property type="nucleotide sequence ID" value="NZ_JAEUGD010000065.1"/>
</dbReference>
<accession>A0A937G1C5</accession>
<dbReference type="CDD" id="cd06223">
    <property type="entry name" value="PRTases_typeI"/>
    <property type="match status" value="1"/>
</dbReference>
<dbReference type="SUPFAM" id="SSF53271">
    <property type="entry name" value="PRTase-like"/>
    <property type="match status" value="1"/>
</dbReference>
<organism evidence="2 3">
    <name type="scientific">Fulvivirga marina</name>
    <dbReference type="NCBI Taxonomy" id="2494733"/>
    <lineage>
        <taxon>Bacteria</taxon>
        <taxon>Pseudomonadati</taxon>
        <taxon>Bacteroidota</taxon>
        <taxon>Cytophagia</taxon>
        <taxon>Cytophagales</taxon>
        <taxon>Fulvivirgaceae</taxon>
        <taxon>Fulvivirga</taxon>
    </lineage>
</organism>
<name>A0A937G1C5_9BACT</name>
<sequence>MSLITSPHFNSFSNKAITMEGYTEILIRDREHAGELLCRKLNTYQKDNAVVVGIPHGGVCVASIIAKKLKLPLEVMPCRKIKHPTDKGKVIGSVCYTEACIHDCPFDVPQDYIYHQMALLRNAINYQQKFYYEGMEPVSLRYKTVILVDDTLIASDTMIACLREIRKQNPLKIIVAVPVVNTEAARIINEEADDLIFLRMGNDKETLKQHYANFPVINDDAVRDILRKQKEKQKTAAKFNT</sequence>
<evidence type="ECO:0000259" key="1">
    <source>
        <dbReference type="Pfam" id="PF00156"/>
    </source>
</evidence>
<reference evidence="2" key="1">
    <citation type="submission" date="2021-01" db="EMBL/GenBank/DDBJ databases">
        <title>Fulvivirga kasyanovii gen. nov., sp nov., a novel member of the phylum Bacteroidetes isolated from seawater in a mussel farm.</title>
        <authorList>
            <person name="Zhao L.-H."/>
            <person name="Wang Z.-J."/>
        </authorList>
    </citation>
    <scope>NUCLEOTIDE SEQUENCE</scope>
    <source>
        <strain evidence="2">29W222</strain>
    </source>
</reference>
<keyword evidence="3" id="KW-1185">Reference proteome</keyword>
<proteinExistence type="predicted"/>
<gene>
    <name evidence="2" type="ORF">JMN32_20815</name>
</gene>
<dbReference type="Gene3D" id="3.40.50.2020">
    <property type="match status" value="1"/>
</dbReference>
<protein>
    <recommendedName>
        <fullName evidence="1">Phosphoribosyltransferase domain-containing protein</fullName>
    </recommendedName>
</protein>
<evidence type="ECO:0000313" key="3">
    <source>
        <dbReference type="Proteomes" id="UP000614216"/>
    </source>
</evidence>
<dbReference type="InterPro" id="IPR000836">
    <property type="entry name" value="PRTase_dom"/>
</dbReference>
<comment type="caution">
    <text evidence="2">The sequence shown here is derived from an EMBL/GenBank/DDBJ whole genome shotgun (WGS) entry which is preliminary data.</text>
</comment>
<dbReference type="AlphaFoldDB" id="A0A937G1C5"/>
<dbReference type="Gene3D" id="3.30.1310.20">
    <property type="entry name" value="PRTase-like"/>
    <property type="match status" value="1"/>
</dbReference>
<dbReference type="Proteomes" id="UP000614216">
    <property type="component" value="Unassembled WGS sequence"/>
</dbReference>